<comment type="caution">
    <text evidence="1">The sequence shown here is derived from an EMBL/GenBank/DDBJ whole genome shotgun (WGS) entry which is preliminary data.</text>
</comment>
<proteinExistence type="predicted"/>
<name>A0A821ZYJ5_9BILA</name>
<gene>
    <name evidence="1" type="ORF">UJA718_LOCUS49885</name>
</gene>
<keyword evidence="2" id="KW-1185">Reference proteome</keyword>
<evidence type="ECO:0000313" key="2">
    <source>
        <dbReference type="Proteomes" id="UP000663873"/>
    </source>
</evidence>
<feature type="non-terminal residue" evidence="1">
    <location>
        <position position="1"/>
    </location>
</feature>
<accession>A0A821ZYJ5</accession>
<organism evidence="1 2">
    <name type="scientific">Rotaria socialis</name>
    <dbReference type="NCBI Taxonomy" id="392032"/>
    <lineage>
        <taxon>Eukaryota</taxon>
        <taxon>Metazoa</taxon>
        <taxon>Spiralia</taxon>
        <taxon>Gnathifera</taxon>
        <taxon>Rotifera</taxon>
        <taxon>Eurotatoria</taxon>
        <taxon>Bdelloidea</taxon>
        <taxon>Philodinida</taxon>
        <taxon>Philodinidae</taxon>
        <taxon>Rotaria</taxon>
    </lineage>
</organism>
<dbReference type="Proteomes" id="UP000663873">
    <property type="component" value="Unassembled WGS sequence"/>
</dbReference>
<dbReference type="AlphaFoldDB" id="A0A821ZYJ5"/>
<sequence>MQNLATTEKESSENWRRAAKDNYRLALQLEHDKSCAVQQRDEAL</sequence>
<protein>
    <submittedName>
        <fullName evidence="1">Uncharacterized protein</fullName>
    </submittedName>
</protein>
<evidence type="ECO:0000313" key="1">
    <source>
        <dbReference type="EMBL" id="CAF4992150.1"/>
    </source>
</evidence>
<dbReference type="EMBL" id="CAJOBP010107020">
    <property type="protein sequence ID" value="CAF4992150.1"/>
    <property type="molecule type" value="Genomic_DNA"/>
</dbReference>
<reference evidence="1" key="1">
    <citation type="submission" date="2021-02" db="EMBL/GenBank/DDBJ databases">
        <authorList>
            <person name="Nowell W R."/>
        </authorList>
    </citation>
    <scope>NUCLEOTIDE SEQUENCE</scope>
</reference>